<dbReference type="SUPFAM" id="SSF51445">
    <property type="entry name" value="(Trans)glycosidases"/>
    <property type="match status" value="1"/>
</dbReference>
<comment type="caution">
    <text evidence="1">The sequence shown here is derived from an EMBL/GenBank/DDBJ whole genome shotgun (WGS) entry which is preliminary data.</text>
</comment>
<gene>
    <name evidence="1" type="ORF">EDD39_6099</name>
</gene>
<evidence type="ECO:0000313" key="2">
    <source>
        <dbReference type="Proteomes" id="UP000267408"/>
    </source>
</evidence>
<organism evidence="1 2">
    <name type="scientific">Kitasatospora cineracea</name>
    <dbReference type="NCBI Taxonomy" id="88074"/>
    <lineage>
        <taxon>Bacteria</taxon>
        <taxon>Bacillati</taxon>
        <taxon>Actinomycetota</taxon>
        <taxon>Actinomycetes</taxon>
        <taxon>Kitasatosporales</taxon>
        <taxon>Streptomycetaceae</taxon>
        <taxon>Kitasatospora</taxon>
    </lineage>
</organism>
<protein>
    <submittedName>
        <fullName evidence="1">Uncharacterized protein</fullName>
    </submittedName>
</protein>
<reference evidence="1 2" key="1">
    <citation type="submission" date="2018-11" db="EMBL/GenBank/DDBJ databases">
        <title>Sequencing the genomes of 1000 actinobacteria strains.</title>
        <authorList>
            <person name="Klenk H.-P."/>
        </authorList>
    </citation>
    <scope>NUCLEOTIDE SEQUENCE [LARGE SCALE GENOMIC DNA]</scope>
    <source>
        <strain evidence="1 2">DSM 44780</strain>
    </source>
</reference>
<dbReference type="InterPro" id="IPR017853">
    <property type="entry name" value="GH"/>
</dbReference>
<dbReference type="AlphaFoldDB" id="A0A8G1UBZ2"/>
<dbReference type="Gene3D" id="3.20.20.80">
    <property type="entry name" value="Glycosidases"/>
    <property type="match status" value="1"/>
</dbReference>
<dbReference type="EMBL" id="RJVJ01000002">
    <property type="protein sequence ID" value="ROR37940.1"/>
    <property type="molecule type" value="Genomic_DNA"/>
</dbReference>
<proteinExistence type="predicted"/>
<sequence length="362" mass="39390">MVGSLKNWSDTKIFEGAGVTSTTDSSRDAGPRREFGFGIYPGALLGDESGIVHPVRPDDPARLAAALDLLQGAEPGFRIRIYRSFARTVTPPPQTPDGWEPYLERPGRRVDLVLQFREPSGSRDGWEAYVRSQVREFGERLGAVQVCEEPNADLPVLDGSVPGVLEALVAGVVAAKDEVRALGLDAAVGFNAVPTLDPAATFWPDLGRLADRRFLDALDYVGLDCFPDVFRPVPAERLADATAWLLHTFRHTDLPAAGIPAGTPIRICENGWPTGPGRPEAAQARALETVIRTVADRAGPLNIDGYALFALRDADSSGSSPFHHFGLLRDDHTPKPAFDTYRRLIAELGPRLRESAQRERRG</sequence>
<dbReference type="Proteomes" id="UP000267408">
    <property type="component" value="Unassembled WGS sequence"/>
</dbReference>
<name>A0A8G1UBZ2_9ACTN</name>
<evidence type="ECO:0000313" key="1">
    <source>
        <dbReference type="EMBL" id="ROR37940.1"/>
    </source>
</evidence>
<accession>A0A8G1UBZ2</accession>